<feature type="region of interest" description="Disordered" evidence="3">
    <location>
        <begin position="28"/>
        <end position="63"/>
    </location>
</feature>
<evidence type="ECO:0000256" key="1">
    <source>
        <dbReference type="ARBA" id="ARBA00022729"/>
    </source>
</evidence>
<dbReference type="InterPro" id="IPR036249">
    <property type="entry name" value="Thioredoxin-like_sf"/>
</dbReference>
<dbReference type="InterPro" id="IPR011893">
    <property type="entry name" value="Selenoprotein_Rdx-typ"/>
</dbReference>
<dbReference type="EMBL" id="JAUJYO010000020">
    <property type="protein sequence ID" value="KAK1286632.1"/>
    <property type="molecule type" value="Genomic_DNA"/>
</dbReference>
<dbReference type="PANTHER" id="PTHR13544">
    <property type="entry name" value="SELENOPROTEIN T"/>
    <property type="match status" value="1"/>
</dbReference>
<keyword evidence="1 4" id="KW-0732">Signal</keyword>
<dbReference type="InterPro" id="IPR019389">
    <property type="entry name" value="Selenoprotein_T"/>
</dbReference>
<organism evidence="5 6">
    <name type="scientific">Acorus calamus</name>
    <name type="common">Sweet flag</name>
    <dbReference type="NCBI Taxonomy" id="4465"/>
    <lineage>
        <taxon>Eukaryota</taxon>
        <taxon>Viridiplantae</taxon>
        <taxon>Streptophyta</taxon>
        <taxon>Embryophyta</taxon>
        <taxon>Tracheophyta</taxon>
        <taxon>Spermatophyta</taxon>
        <taxon>Magnoliopsida</taxon>
        <taxon>Liliopsida</taxon>
        <taxon>Acoraceae</taxon>
        <taxon>Acorus</taxon>
    </lineage>
</organism>
<dbReference type="Gene3D" id="3.40.30.10">
    <property type="entry name" value="Glutaredoxin"/>
    <property type="match status" value="1"/>
</dbReference>
<dbReference type="SUPFAM" id="SSF52833">
    <property type="entry name" value="Thioredoxin-like"/>
    <property type="match status" value="1"/>
</dbReference>
<evidence type="ECO:0000313" key="6">
    <source>
        <dbReference type="Proteomes" id="UP001180020"/>
    </source>
</evidence>
<dbReference type="PANTHER" id="PTHR13544:SF0">
    <property type="entry name" value="THIOREDOXIN REDUCTASE-LIKE SELENOPROTEIN T"/>
    <property type="match status" value="1"/>
</dbReference>
<evidence type="ECO:0000256" key="4">
    <source>
        <dbReference type="SAM" id="SignalP"/>
    </source>
</evidence>
<dbReference type="GO" id="GO:0004791">
    <property type="term" value="F:thioredoxin-disulfide reductase (NADPH) activity"/>
    <property type="evidence" value="ECO:0007669"/>
    <property type="project" value="TreeGrafter"/>
</dbReference>
<reference evidence="5" key="1">
    <citation type="journal article" date="2023" name="Nat. Commun.">
        <title>Diploid and tetraploid genomes of Acorus and the evolution of monocots.</title>
        <authorList>
            <person name="Ma L."/>
            <person name="Liu K.W."/>
            <person name="Li Z."/>
            <person name="Hsiao Y.Y."/>
            <person name="Qi Y."/>
            <person name="Fu T."/>
            <person name="Tang G.D."/>
            <person name="Zhang D."/>
            <person name="Sun W.H."/>
            <person name="Liu D.K."/>
            <person name="Li Y."/>
            <person name="Chen G.Z."/>
            <person name="Liu X.D."/>
            <person name="Liao X.Y."/>
            <person name="Jiang Y.T."/>
            <person name="Yu X."/>
            <person name="Hao Y."/>
            <person name="Huang J."/>
            <person name="Zhao X.W."/>
            <person name="Ke S."/>
            <person name="Chen Y.Y."/>
            <person name="Wu W.L."/>
            <person name="Hsu J.L."/>
            <person name="Lin Y.F."/>
            <person name="Huang M.D."/>
            <person name="Li C.Y."/>
            <person name="Huang L."/>
            <person name="Wang Z.W."/>
            <person name="Zhao X."/>
            <person name="Zhong W.Y."/>
            <person name="Peng D.H."/>
            <person name="Ahmad S."/>
            <person name="Lan S."/>
            <person name="Zhang J.S."/>
            <person name="Tsai W.C."/>
            <person name="Van de Peer Y."/>
            <person name="Liu Z.J."/>
        </authorList>
    </citation>
    <scope>NUCLEOTIDE SEQUENCE</scope>
    <source>
        <strain evidence="5">CP</strain>
    </source>
</reference>
<dbReference type="Pfam" id="PF10262">
    <property type="entry name" value="Rdx"/>
    <property type="match status" value="1"/>
</dbReference>
<proteinExistence type="predicted"/>
<feature type="compositionally biased region" description="Basic residues" evidence="3">
    <location>
        <begin position="31"/>
        <end position="43"/>
    </location>
</feature>
<dbReference type="Proteomes" id="UP001180020">
    <property type="component" value="Unassembled WGS sequence"/>
</dbReference>
<name>A0AAV9CD48_ACOCL</name>
<evidence type="ECO:0000256" key="3">
    <source>
        <dbReference type="SAM" id="MobiDB-lite"/>
    </source>
</evidence>
<feature type="signal peptide" evidence="4">
    <location>
        <begin position="1"/>
        <end position="23"/>
    </location>
</feature>
<protein>
    <submittedName>
        <fullName evidence="5">SelT-like protein</fullName>
    </submittedName>
</protein>
<evidence type="ECO:0000313" key="5">
    <source>
        <dbReference type="EMBL" id="KAK1286632.1"/>
    </source>
</evidence>
<gene>
    <name evidence="5" type="ORF">QJS10_CPB20g00300</name>
</gene>
<reference evidence="5" key="2">
    <citation type="submission" date="2023-06" db="EMBL/GenBank/DDBJ databases">
        <authorList>
            <person name="Ma L."/>
            <person name="Liu K.-W."/>
            <person name="Li Z."/>
            <person name="Hsiao Y.-Y."/>
            <person name="Qi Y."/>
            <person name="Fu T."/>
            <person name="Tang G."/>
            <person name="Zhang D."/>
            <person name="Sun W.-H."/>
            <person name="Liu D.-K."/>
            <person name="Li Y."/>
            <person name="Chen G.-Z."/>
            <person name="Liu X.-D."/>
            <person name="Liao X.-Y."/>
            <person name="Jiang Y.-T."/>
            <person name="Yu X."/>
            <person name="Hao Y."/>
            <person name="Huang J."/>
            <person name="Zhao X.-W."/>
            <person name="Ke S."/>
            <person name="Chen Y.-Y."/>
            <person name="Wu W.-L."/>
            <person name="Hsu J.-L."/>
            <person name="Lin Y.-F."/>
            <person name="Huang M.-D."/>
            <person name="Li C.-Y."/>
            <person name="Huang L."/>
            <person name="Wang Z.-W."/>
            <person name="Zhao X."/>
            <person name="Zhong W.-Y."/>
            <person name="Peng D.-H."/>
            <person name="Ahmad S."/>
            <person name="Lan S."/>
            <person name="Zhang J.-S."/>
            <person name="Tsai W.-C."/>
            <person name="Van De Peer Y."/>
            <person name="Liu Z.-J."/>
        </authorList>
    </citation>
    <scope>NUCLEOTIDE SEQUENCE</scope>
    <source>
        <strain evidence="5">CP</strain>
        <tissue evidence="5">Leaves</tissue>
    </source>
</reference>
<dbReference type="GO" id="GO:0045454">
    <property type="term" value="P:cell redox homeostasis"/>
    <property type="evidence" value="ECO:0007669"/>
    <property type="project" value="TreeGrafter"/>
</dbReference>
<keyword evidence="2" id="KW-0676">Redox-active center</keyword>
<accession>A0AAV9CD48</accession>
<keyword evidence="6" id="KW-1185">Reference proteome</keyword>
<sequence>MDRVQLLMVGFPLFLLFSDLVSLFTPPPPPKPHHHHHHHHNHHRDSPPPYLLQRGPDFSSSSQSHGVGFGNTIALSFCSSCSYRGTAVTMKKMLETSFPGIDVILLNHPPALPKRLLSKVVPAIQIGVIGIVMAGEQIFPRLGFMTPPPWYYQLRANRFGTIASTWLLGNMVQSYLQSTGAFEVYCNDDLIFSKLKEHRFPGELELRDLISSKLPSSKFMDNAGI</sequence>
<dbReference type="NCBIfam" id="TIGR02174">
    <property type="entry name" value="CXXU_selWTH"/>
    <property type="match status" value="1"/>
</dbReference>
<feature type="chain" id="PRO_5043485449" evidence="4">
    <location>
        <begin position="24"/>
        <end position="225"/>
    </location>
</feature>
<evidence type="ECO:0000256" key="2">
    <source>
        <dbReference type="ARBA" id="ARBA00023284"/>
    </source>
</evidence>
<comment type="caution">
    <text evidence="5">The sequence shown here is derived from an EMBL/GenBank/DDBJ whole genome shotgun (WGS) entry which is preliminary data.</text>
</comment>
<dbReference type="GO" id="GO:0005789">
    <property type="term" value="C:endoplasmic reticulum membrane"/>
    <property type="evidence" value="ECO:0007669"/>
    <property type="project" value="TreeGrafter"/>
</dbReference>
<dbReference type="AlphaFoldDB" id="A0AAV9CD48"/>